<feature type="domain" description="HTH CENPB-type" evidence="4">
    <location>
        <begin position="250"/>
        <end position="329"/>
    </location>
</feature>
<comment type="caution">
    <text evidence="5">The sequence shown here is derived from an EMBL/GenBank/DDBJ whole genome shotgun (WGS) entry which is preliminary data.</text>
</comment>
<dbReference type="InterPro" id="IPR006600">
    <property type="entry name" value="HTH_CenpB_DNA-bd_dom"/>
</dbReference>
<dbReference type="SMART" id="SM00674">
    <property type="entry name" value="CENPB"/>
    <property type="match status" value="1"/>
</dbReference>
<dbReference type="SUPFAM" id="SSF46689">
    <property type="entry name" value="Homeodomain-like"/>
    <property type="match status" value="1"/>
</dbReference>
<evidence type="ECO:0000256" key="1">
    <source>
        <dbReference type="ARBA" id="ARBA00004123"/>
    </source>
</evidence>
<evidence type="ECO:0000313" key="6">
    <source>
        <dbReference type="Proteomes" id="UP001201812"/>
    </source>
</evidence>
<feature type="region of interest" description="Disordered" evidence="3">
    <location>
        <begin position="155"/>
        <end position="188"/>
    </location>
</feature>
<name>A0AAD4RB32_9BILA</name>
<dbReference type="Gene3D" id="1.10.10.60">
    <property type="entry name" value="Homeodomain-like"/>
    <property type="match status" value="2"/>
</dbReference>
<dbReference type="GO" id="GO:0003677">
    <property type="term" value="F:DNA binding"/>
    <property type="evidence" value="ECO:0007669"/>
    <property type="project" value="UniProtKB-KW"/>
</dbReference>
<dbReference type="Pfam" id="PF03221">
    <property type="entry name" value="HTH_Tnp_Tc5"/>
    <property type="match status" value="1"/>
</dbReference>
<protein>
    <submittedName>
        <fullName evidence="5">Tc5 transposase DNA-binding domain-containing protein</fullName>
    </submittedName>
</protein>
<accession>A0AAD4RB32</accession>
<feature type="compositionally biased region" description="Low complexity" evidence="3">
    <location>
        <begin position="159"/>
        <end position="183"/>
    </location>
</feature>
<dbReference type="EMBL" id="JAKKPZ010000004">
    <property type="protein sequence ID" value="KAI1722196.1"/>
    <property type="molecule type" value="Genomic_DNA"/>
</dbReference>
<organism evidence="5 6">
    <name type="scientific">Ditylenchus destructor</name>
    <dbReference type="NCBI Taxonomy" id="166010"/>
    <lineage>
        <taxon>Eukaryota</taxon>
        <taxon>Metazoa</taxon>
        <taxon>Ecdysozoa</taxon>
        <taxon>Nematoda</taxon>
        <taxon>Chromadorea</taxon>
        <taxon>Rhabditida</taxon>
        <taxon>Tylenchina</taxon>
        <taxon>Tylenchomorpha</taxon>
        <taxon>Sphaerularioidea</taxon>
        <taxon>Anguinidae</taxon>
        <taxon>Anguininae</taxon>
        <taxon>Ditylenchus</taxon>
    </lineage>
</organism>
<reference evidence="5" key="1">
    <citation type="submission" date="2022-01" db="EMBL/GenBank/DDBJ databases">
        <title>Genome Sequence Resource for Two Populations of Ditylenchus destructor, the Migratory Endoparasitic Phytonematode.</title>
        <authorList>
            <person name="Zhang H."/>
            <person name="Lin R."/>
            <person name="Xie B."/>
        </authorList>
    </citation>
    <scope>NUCLEOTIDE SEQUENCE</scope>
    <source>
        <strain evidence="5">BazhouSP</strain>
    </source>
</reference>
<dbReference type="InterPro" id="IPR018586">
    <property type="entry name" value="Brinker_DNA-bd"/>
</dbReference>
<keyword evidence="2 5" id="KW-0238">DNA-binding</keyword>
<evidence type="ECO:0000256" key="3">
    <source>
        <dbReference type="SAM" id="MobiDB-lite"/>
    </source>
</evidence>
<keyword evidence="6" id="KW-1185">Reference proteome</keyword>
<evidence type="ECO:0000256" key="2">
    <source>
        <dbReference type="ARBA" id="ARBA00023125"/>
    </source>
</evidence>
<dbReference type="Pfam" id="PF09607">
    <property type="entry name" value="BrkDBD"/>
    <property type="match status" value="1"/>
</dbReference>
<proteinExistence type="predicted"/>
<dbReference type="Proteomes" id="UP001201812">
    <property type="component" value="Unassembled WGS sequence"/>
</dbReference>
<dbReference type="InterPro" id="IPR051839">
    <property type="entry name" value="RD_transcriptional_regulator"/>
</dbReference>
<dbReference type="PANTHER" id="PTHR33215">
    <property type="entry name" value="PROTEIN DISTAL ANTENNA"/>
    <property type="match status" value="1"/>
</dbReference>
<comment type="subcellular location">
    <subcellularLocation>
        <location evidence="1">Nucleus</location>
    </subcellularLocation>
</comment>
<dbReference type="GO" id="GO:0005634">
    <property type="term" value="C:nucleus"/>
    <property type="evidence" value="ECO:0007669"/>
    <property type="project" value="UniProtKB-SubCell"/>
</dbReference>
<evidence type="ECO:0000313" key="5">
    <source>
        <dbReference type="EMBL" id="KAI1722196.1"/>
    </source>
</evidence>
<dbReference type="PANTHER" id="PTHR33215:SF13">
    <property type="entry name" value="PROTEIN DISTAL ANTENNA"/>
    <property type="match status" value="1"/>
</dbReference>
<evidence type="ECO:0000259" key="4">
    <source>
        <dbReference type="SMART" id="SM00674"/>
    </source>
</evidence>
<gene>
    <name evidence="5" type="ORF">DdX_04504</name>
</gene>
<dbReference type="AlphaFoldDB" id="A0AAD4RB32"/>
<dbReference type="InterPro" id="IPR009057">
    <property type="entry name" value="Homeodomain-like_sf"/>
</dbReference>
<sequence length="336" mass="37831">MAHPQTHLLSSTALQMPFIPALYPLQIPWTLISPLANLDVLNNALISLNPSGNSNKSILELPRPTPVYPQDYFIRLQALNQLRCALAGGFSLADIGQEKPLDLSLQPDRMQSVIQHTPNLPTCQQPRIHSALLSSGKANKRARNAGQLPLKSADFALRSPSPSNTSSSNGSSSSQVSQKSPTTGTSRLSYPREFKLMVLEHYHTTNQQNKYRTCKQFHITKSMLNGWLLKAEHIRRSRPGALKSGRSGRRPQFPNIEQQLYRLYIHEVALHANTDSGDCRKVTNKWIRETARRLAAEQCNADELKQGMCQFSERWLTNFKKRYRIQAASAKEKKPV</sequence>